<keyword evidence="2" id="KW-1185">Reference proteome</keyword>
<dbReference type="EMBL" id="PQXI01000026">
    <property type="protein sequence ID" value="TGO28576.1"/>
    <property type="molecule type" value="Genomic_DNA"/>
</dbReference>
<gene>
    <name evidence="1" type="ORF">BPAE_0026g00660</name>
</gene>
<proteinExistence type="predicted"/>
<dbReference type="AlphaFoldDB" id="A0A4Z1FV46"/>
<organism evidence="1 2">
    <name type="scientific">Botrytis paeoniae</name>
    <dbReference type="NCBI Taxonomy" id="278948"/>
    <lineage>
        <taxon>Eukaryota</taxon>
        <taxon>Fungi</taxon>
        <taxon>Dikarya</taxon>
        <taxon>Ascomycota</taxon>
        <taxon>Pezizomycotina</taxon>
        <taxon>Leotiomycetes</taxon>
        <taxon>Helotiales</taxon>
        <taxon>Sclerotiniaceae</taxon>
        <taxon>Botrytis</taxon>
    </lineage>
</organism>
<protein>
    <submittedName>
        <fullName evidence="1">Uncharacterized protein</fullName>
    </submittedName>
</protein>
<accession>A0A4Z1FV46</accession>
<reference evidence="1 2" key="1">
    <citation type="submission" date="2017-12" db="EMBL/GenBank/DDBJ databases">
        <title>Comparative genomics of Botrytis spp.</title>
        <authorList>
            <person name="Valero-Jimenez C.A."/>
            <person name="Tapia P."/>
            <person name="Veloso J."/>
            <person name="Silva-Moreno E."/>
            <person name="Staats M."/>
            <person name="Valdes J.H."/>
            <person name="Van Kan J.A.L."/>
        </authorList>
    </citation>
    <scope>NUCLEOTIDE SEQUENCE [LARGE SCALE GENOMIC DNA]</scope>
    <source>
        <strain evidence="1 2">Bp0003</strain>
    </source>
</reference>
<dbReference type="Proteomes" id="UP000297910">
    <property type="component" value="Unassembled WGS sequence"/>
</dbReference>
<name>A0A4Z1FV46_9HELO</name>
<evidence type="ECO:0000313" key="1">
    <source>
        <dbReference type="EMBL" id="TGO28576.1"/>
    </source>
</evidence>
<evidence type="ECO:0000313" key="2">
    <source>
        <dbReference type="Proteomes" id="UP000297910"/>
    </source>
</evidence>
<sequence>MYEKTAGSTKKRQICIEKYCAERAKPLVSHDWKGLPELFGILKTTGDHQHSKVESIVDEVFQDQDKEFRRDNITLFILQVLCKRSPEAQPPSPVINAAGMLGPIAQFWATHFVHSLNMTIFLGVEDKFICIDDIPKPSMTKILDILHPYHPRCGDAADAQTIISHCHELLHRQHDPWVVVATLLSRTTGIIRTMYPGDSHVILVPGIMSKFFRLESVSTINFSLETGTMGAEQHWIVGFVGYYSNRESSRLSFDVWDQIKLLSSDLKSPIERQFFRPSRLLSYVFEHPDSMWELIDPPIFTLRLLGSEVSAMISPELRESLDSGEGILTLLYRLHSRGSWAQVEEGYKLARSLGRPSISDDSNTRLVTLQPNPTLRRVNPRQCRAPASQSTTD</sequence>
<comment type="caution">
    <text evidence="1">The sequence shown here is derived from an EMBL/GenBank/DDBJ whole genome shotgun (WGS) entry which is preliminary data.</text>
</comment>